<sequence length="451" mass="50026">MNAQPTITNIAGPWSAPDINTYLGRCQIDTPSDLVDATWRKVLEKRPHYDLVIDLGAGDGRFAKAGRYSSYIGFEIDAERFGSSTLPDNATIRHECAFSAPISGASLCIGNPPFVRNQDLPEGWREQIAAKLNRRSGIKISGLANAWLYFFVQSLEITSTDGVCALVVPFEWTSRPSAAALRKRIIDEGWSVDVYRLCDRTFESVLTTSSITIVDKGDRSGRWRYFELDRTGAERAIVSPTGTDQAMIAYGEGRGDRPAGRIRRGVSPGTQKVFVLTESTRARHGLRCGVDVVPCITSLRHLPREVNVLTCEVFERYYRSAGQRCWLLVPDRESTSPNWSAYVDSIDPVLHDTATCNERANWWEYKMPEVPTALIATCFKGHSPKCTVNEFAVRAVGGVAGLHNLSALEARRFVNKLSATDLRPRIVPHANGLFKCEIGQLNRVLAELTDA</sequence>
<dbReference type="Gene3D" id="3.40.50.150">
    <property type="entry name" value="Vaccinia Virus protein VP39"/>
    <property type="match status" value="1"/>
</dbReference>
<dbReference type="GO" id="GO:0032259">
    <property type="term" value="P:methylation"/>
    <property type="evidence" value="ECO:0007669"/>
    <property type="project" value="UniProtKB-KW"/>
</dbReference>
<dbReference type="EC" id="2.1.1.72" evidence="2"/>
<dbReference type="InterPro" id="IPR050953">
    <property type="entry name" value="N4_N6_ade-DNA_methylase"/>
</dbReference>
<evidence type="ECO:0000313" key="10">
    <source>
        <dbReference type="Proteomes" id="UP000433104"/>
    </source>
</evidence>
<dbReference type="SUPFAM" id="SSF53335">
    <property type="entry name" value="S-adenosyl-L-methionine-dependent methyltransferases"/>
    <property type="match status" value="1"/>
</dbReference>
<dbReference type="InterPro" id="IPR054520">
    <property type="entry name" value="M_Eco57I_C"/>
</dbReference>
<dbReference type="OrthoDB" id="9806213at2"/>
<dbReference type="GO" id="GO:0006304">
    <property type="term" value="P:DNA modification"/>
    <property type="evidence" value="ECO:0007669"/>
    <property type="project" value="InterPro"/>
</dbReference>
<evidence type="ECO:0000256" key="5">
    <source>
        <dbReference type="ARBA" id="ARBA00022691"/>
    </source>
</evidence>
<keyword evidence="4 9" id="KW-0808">Transferase</keyword>
<feature type="domain" description="Type II methyltransferase M.TaqI-like" evidence="7">
    <location>
        <begin position="108"/>
        <end position="187"/>
    </location>
</feature>
<dbReference type="PANTHER" id="PTHR33841:SF5">
    <property type="entry name" value="DNA METHYLASE (MODIFICATION METHYLASE) (METHYLTRANSFERASE)-RELATED"/>
    <property type="match status" value="1"/>
</dbReference>
<evidence type="ECO:0000256" key="3">
    <source>
        <dbReference type="ARBA" id="ARBA00022603"/>
    </source>
</evidence>
<organism evidence="9 10">
    <name type="scientific">Parapontixanthobacter aurantiacus</name>
    <dbReference type="NCBI Taxonomy" id="1463599"/>
    <lineage>
        <taxon>Bacteria</taxon>
        <taxon>Pseudomonadati</taxon>
        <taxon>Pseudomonadota</taxon>
        <taxon>Alphaproteobacteria</taxon>
        <taxon>Sphingomonadales</taxon>
        <taxon>Erythrobacteraceae</taxon>
        <taxon>Parapontixanthobacter</taxon>
    </lineage>
</organism>
<dbReference type="Proteomes" id="UP000433104">
    <property type="component" value="Unassembled WGS sequence"/>
</dbReference>
<dbReference type="GO" id="GO:0009007">
    <property type="term" value="F:site-specific DNA-methyltransferase (adenine-specific) activity"/>
    <property type="evidence" value="ECO:0007669"/>
    <property type="project" value="UniProtKB-EC"/>
</dbReference>
<dbReference type="PRINTS" id="PR00507">
    <property type="entry name" value="N12N6MTFRASE"/>
</dbReference>
<dbReference type="Pfam" id="PF07669">
    <property type="entry name" value="Eco57I"/>
    <property type="match status" value="1"/>
</dbReference>
<dbReference type="InterPro" id="IPR011639">
    <property type="entry name" value="MethylTrfase_TaqI-like_dom"/>
</dbReference>
<keyword evidence="10" id="KW-1185">Reference proteome</keyword>
<comment type="catalytic activity">
    <reaction evidence="6">
        <text>a 2'-deoxyadenosine in DNA + S-adenosyl-L-methionine = an N(6)-methyl-2'-deoxyadenosine in DNA + S-adenosyl-L-homocysteine + H(+)</text>
        <dbReference type="Rhea" id="RHEA:15197"/>
        <dbReference type="Rhea" id="RHEA-COMP:12418"/>
        <dbReference type="Rhea" id="RHEA-COMP:12419"/>
        <dbReference type="ChEBI" id="CHEBI:15378"/>
        <dbReference type="ChEBI" id="CHEBI:57856"/>
        <dbReference type="ChEBI" id="CHEBI:59789"/>
        <dbReference type="ChEBI" id="CHEBI:90615"/>
        <dbReference type="ChEBI" id="CHEBI:90616"/>
        <dbReference type="EC" id="2.1.1.72"/>
    </reaction>
</comment>
<comment type="caution">
    <text evidence="9">The sequence shown here is derived from an EMBL/GenBank/DDBJ whole genome shotgun (WGS) entry which is preliminary data.</text>
</comment>
<evidence type="ECO:0000256" key="2">
    <source>
        <dbReference type="ARBA" id="ARBA00011900"/>
    </source>
</evidence>
<feature type="domain" description="Type II methyltransferase M.Eco57I C-terminal" evidence="8">
    <location>
        <begin position="261"/>
        <end position="395"/>
    </location>
</feature>
<accession>A0A844Z8P0</accession>
<comment type="similarity">
    <text evidence="1">Belongs to the N(4)/N(6)-methyltransferase family.</text>
</comment>
<evidence type="ECO:0000259" key="8">
    <source>
        <dbReference type="Pfam" id="PF22837"/>
    </source>
</evidence>
<dbReference type="RefSeq" id="WP_160681447.1">
    <property type="nucleotide sequence ID" value="NZ_WTYW01000001.1"/>
</dbReference>
<keyword evidence="5" id="KW-0949">S-adenosyl-L-methionine</keyword>
<evidence type="ECO:0000256" key="4">
    <source>
        <dbReference type="ARBA" id="ARBA00022679"/>
    </source>
</evidence>
<evidence type="ECO:0000256" key="1">
    <source>
        <dbReference type="ARBA" id="ARBA00006594"/>
    </source>
</evidence>
<evidence type="ECO:0000259" key="7">
    <source>
        <dbReference type="Pfam" id="PF07669"/>
    </source>
</evidence>
<dbReference type="AlphaFoldDB" id="A0A844Z8P0"/>
<evidence type="ECO:0000256" key="6">
    <source>
        <dbReference type="ARBA" id="ARBA00047942"/>
    </source>
</evidence>
<evidence type="ECO:0000313" key="9">
    <source>
        <dbReference type="EMBL" id="MXO84951.1"/>
    </source>
</evidence>
<proteinExistence type="inferred from homology"/>
<gene>
    <name evidence="9" type="ORF">GRI38_02760</name>
</gene>
<reference evidence="9 10" key="1">
    <citation type="submission" date="2019-12" db="EMBL/GenBank/DDBJ databases">
        <title>Genomic-based taxomic classification of the family Erythrobacteraceae.</title>
        <authorList>
            <person name="Xu L."/>
        </authorList>
    </citation>
    <scope>NUCLEOTIDE SEQUENCE [LARGE SCALE GENOMIC DNA]</scope>
    <source>
        <strain evidence="9 10">MCCC 1A09962</strain>
    </source>
</reference>
<dbReference type="InterPro" id="IPR029063">
    <property type="entry name" value="SAM-dependent_MTases_sf"/>
</dbReference>
<dbReference type="PANTHER" id="PTHR33841">
    <property type="entry name" value="DNA METHYLTRANSFERASE YEEA-RELATED"/>
    <property type="match status" value="1"/>
</dbReference>
<name>A0A844Z8P0_9SPHN</name>
<keyword evidence="3 9" id="KW-0489">Methyltransferase</keyword>
<protein>
    <recommendedName>
        <fullName evidence="2">site-specific DNA-methyltransferase (adenine-specific)</fullName>
        <ecNumber evidence="2">2.1.1.72</ecNumber>
    </recommendedName>
</protein>
<dbReference type="EMBL" id="WTYW01000001">
    <property type="protein sequence ID" value="MXO84951.1"/>
    <property type="molecule type" value="Genomic_DNA"/>
</dbReference>
<dbReference type="Pfam" id="PF22837">
    <property type="entry name" value="M_Eco57I_C"/>
    <property type="match status" value="1"/>
</dbReference>